<proteinExistence type="predicted"/>
<sequence>MNNTREYKEIADRFPSLELSYDYVDHTKASKFDYYMAIPYGRKYFMYMTYHNKSRCCFLLSTNRENNIQQIEKVLTINNDDLHFGTLLYGTMINHEGYKYYIVQDIYMYKGELTNTFKNHKKLSILQNMFKNDIQQQIYLQNQIIISLPVIDYSYSNIVEQSKKLIYDIYDIQCWNKLYHKSAFISYRERKGHESEQGKLRATFNVMADVQNDIYHLYCYHEGDINHTYDVAYIPTYKSSVYMNSLFRNIKENINLDSLEESDDEDEFEDVRLDKYVDLELQLRMDCVYNTKFKKWVPLKISNNSKLSSLADIKNMLHGTRYDKNAERIRFRKFKKKY</sequence>
<protein>
    <recommendedName>
        <fullName evidence="2">mRNA capping enzyme adenylation domain-containing protein</fullName>
    </recommendedName>
</protein>
<evidence type="ECO:0008006" key="2">
    <source>
        <dbReference type="Google" id="ProtNLM"/>
    </source>
</evidence>
<dbReference type="AlphaFoldDB" id="A0A6C0AWM4"/>
<reference evidence="1" key="1">
    <citation type="journal article" date="2020" name="Nature">
        <title>Giant virus diversity and host interactions through global metagenomics.</title>
        <authorList>
            <person name="Schulz F."/>
            <person name="Roux S."/>
            <person name="Paez-Espino D."/>
            <person name="Jungbluth S."/>
            <person name="Walsh D.A."/>
            <person name="Denef V.J."/>
            <person name="McMahon K.D."/>
            <person name="Konstantinidis K.T."/>
            <person name="Eloe-Fadrosh E.A."/>
            <person name="Kyrpides N.C."/>
            <person name="Woyke T."/>
        </authorList>
    </citation>
    <scope>NUCLEOTIDE SEQUENCE</scope>
    <source>
        <strain evidence="1">GVMAG-S-ERX555965-48</strain>
    </source>
</reference>
<dbReference type="EMBL" id="MN738781">
    <property type="protein sequence ID" value="QHS84327.1"/>
    <property type="molecule type" value="Genomic_DNA"/>
</dbReference>
<accession>A0A6C0AWM4</accession>
<organism evidence="1">
    <name type="scientific">viral metagenome</name>
    <dbReference type="NCBI Taxonomy" id="1070528"/>
    <lineage>
        <taxon>unclassified sequences</taxon>
        <taxon>metagenomes</taxon>
        <taxon>organismal metagenomes</taxon>
    </lineage>
</organism>
<dbReference type="Gene3D" id="3.30.470.30">
    <property type="entry name" value="DNA ligase/mRNA capping enzyme"/>
    <property type="match status" value="1"/>
</dbReference>
<name>A0A6C0AWM4_9ZZZZ</name>
<evidence type="ECO:0000313" key="1">
    <source>
        <dbReference type="EMBL" id="QHS84327.1"/>
    </source>
</evidence>